<evidence type="ECO:0000256" key="2">
    <source>
        <dbReference type="ARBA" id="ARBA00022630"/>
    </source>
</evidence>
<feature type="domain" description="FAD-binding" evidence="5">
    <location>
        <begin position="279"/>
        <end position="361"/>
    </location>
</feature>
<organism evidence="6 7">
    <name type="scientific">Actinomortierella ambigua</name>
    <dbReference type="NCBI Taxonomy" id="1343610"/>
    <lineage>
        <taxon>Eukaryota</taxon>
        <taxon>Fungi</taxon>
        <taxon>Fungi incertae sedis</taxon>
        <taxon>Mucoromycota</taxon>
        <taxon>Mortierellomycotina</taxon>
        <taxon>Mortierellomycetes</taxon>
        <taxon>Mortierellales</taxon>
        <taxon>Mortierellaceae</taxon>
        <taxon>Actinomortierella</taxon>
    </lineage>
</organism>
<dbReference type="SUPFAM" id="SSF51905">
    <property type="entry name" value="FAD/NAD(P)-binding domain"/>
    <property type="match status" value="1"/>
</dbReference>
<evidence type="ECO:0000313" key="6">
    <source>
        <dbReference type="EMBL" id="KAG0255873.1"/>
    </source>
</evidence>
<dbReference type="Pfam" id="PF01494">
    <property type="entry name" value="FAD_binding_3"/>
    <property type="match status" value="2"/>
</dbReference>
<keyword evidence="2" id="KW-0285">Flavoprotein</keyword>
<comment type="caution">
    <text evidence="6">The sequence shown here is derived from an EMBL/GenBank/DDBJ whole genome shotgun (WGS) entry which is preliminary data.</text>
</comment>
<sequence length="437" mass="49142">MHVLISGAGIGGVLLAGLLEKAGISYQVFEKAQEVKPLGSAISFGSNVLPVFRQLGIMGEIDRHSQPLMRFVRHFIPHRKEWDDDYSFMKERYGDYIRIIERPKLYDILRTLVPVDKILFSKKVLSIEQNDEGVMIRCSDNTTYHGDVLIGADGAYSAVRQAIYRTLKDKGTLPADDDTEPPFNTHCLVGVSRPFPPGTYEVAKGECRYESIFFRELPYLDGGVKWMVLQDAGNLKTRNDERFRNNEWGSEGAMTMADKVRDLPTPFGPTVGDLIDNTPTEYISKVMLEEKLYTTWNHGRTALMGDACHKFFPYGGQGAINAMLDAVVLANVLQACATTRIADVRRCLDAYRAERFPGAQLAHAAVSKGAALCKRGFKGEMFRFIYRLVPRSVIISQWDNIYAYRPQAAFLPFIPPEGTAKPHEQTDYEYLKTSIAN</sequence>
<dbReference type="InterPro" id="IPR050562">
    <property type="entry name" value="FAD_mOase_fung"/>
</dbReference>
<comment type="similarity">
    <text evidence="1">Belongs to the paxM FAD-dependent monooxygenase family.</text>
</comment>
<dbReference type="Proteomes" id="UP000807716">
    <property type="component" value="Unassembled WGS sequence"/>
</dbReference>
<evidence type="ECO:0000256" key="3">
    <source>
        <dbReference type="ARBA" id="ARBA00022827"/>
    </source>
</evidence>
<accession>A0A9P6U1Q3</accession>
<evidence type="ECO:0000313" key="7">
    <source>
        <dbReference type="Proteomes" id="UP000807716"/>
    </source>
</evidence>
<dbReference type="InterPro" id="IPR036188">
    <property type="entry name" value="FAD/NAD-bd_sf"/>
</dbReference>
<evidence type="ECO:0000256" key="4">
    <source>
        <dbReference type="ARBA" id="ARBA00023002"/>
    </source>
</evidence>
<dbReference type="OrthoDB" id="655030at2759"/>
<keyword evidence="7" id="KW-1185">Reference proteome</keyword>
<reference evidence="6" key="1">
    <citation type="journal article" date="2020" name="Fungal Divers.">
        <title>Resolving the Mortierellaceae phylogeny through synthesis of multi-gene phylogenetics and phylogenomics.</title>
        <authorList>
            <person name="Vandepol N."/>
            <person name="Liber J."/>
            <person name="Desiro A."/>
            <person name="Na H."/>
            <person name="Kennedy M."/>
            <person name="Barry K."/>
            <person name="Grigoriev I.V."/>
            <person name="Miller A.N."/>
            <person name="O'Donnell K."/>
            <person name="Stajich J.E."/>
            <person name="Bonito G."/>
        </authorList>
    </citation>
    <scope>NUCLEOTIDE SEQUENCE</scope>
    <source>
        <strain evidence="6">BC1065</strain>
    </source>
</reference>
<gene>
    <name evidence="6" type="ORF">DFQ27_006014</name>
</gene>
<dbReference type="AlphaFoldDB" id="A0A9P6U1Q3"/>
<name>A0A9P6U1Q3_9FUNG</name>
<proteinExistence type="inferred from homology"/>
<protein>
    <recommendedName>
        <fullName evidence="5">FAD-binding domain-containing protein</fullName>
    </recommendedName>
</protein>
<keyword evidence="3" id="KW-0274">FAD</keyword>
<evidence type="ECO:0000259" key="5">
    <source>
        <dbReference type="Pfam" id="PF01494"/>
    </source>
</evidence>
<dbReference type="PRINTS" id="PR00420">
    <property type="entry name" value="RNGMNOXGNASE"/>
</dbReference>
<dbReference type="PANTHER" id="PTHR47356:SF2">
    <property type="entry name" value="FAD-BINDING DOMAIN-CONTAINING PROTEIN-RELATED"/>
    <property type="match status" value="1"/>
</dbReference>
<dbReference type="GO" id="GO:0071949">
    <property type="term" value="F:FAD binding"/>
    <property type="evidence" value="ECO:0007669"/>
    <property type="project" value="InterPro"/>
</dbReference>
<dbReference type="Gene3D" id="3.50.50.60">
    <property type="entry name" value="FAD/NAD(P)-binding domain"/>
    <property type="match status" value="1"/>
</dbReference>
<keyword evidence="4" id="KW-0560">Oxidoreductase</keyword>
<evidence type="ECO:0000256" key="1">
    <source>
        <dbReference type="ARBA" id="ARBA00007992"/>
    </source>
</evidence>
<dbReference type="InterPro" id="IPR002938">
    <property type="entry name" value="FAD-bd"/>
</dbReference>
<dbReference type="GO" id="GO:0004497">
    <property type="term" value="F:monooxygenase activity"/>
    <property type="evidence" value="ECO:0007669"/>
    <property type="project" value="InterPro"/>
</dbReference>
<dbReference type="PANTHER" id="PTHR47356">
    <property type="entry name" value="FAD-DEPENDENT MONOOXYGENASE ASQG-RELATED"/>
    <property type="match status" value="1"/>
</dbReference>
<dbReference type="EMBL" id="JAAAJB010000436">
    <property type="protein sequence ID" value="KAG0255873.1"/>
    <property type="molecule type" value="Genomic_DNA"/>
</dbReference>
<feature type="domain" description="FAD-binding" evidence="5">
    <location>
        <begin position="2"/>
        <end position="169"/>
    </location>
</feature>